<protein>
    <recommendedName>
        <fullName evidence="9">Amino acid permease/ SLC12A domain-containing protein</fullName>
    </recommendedName>
</protein>
<dbReference type="AlphaFoldDB" id="W6MLU5"/>
<dbReference type="GO" id="GO:0006865">
    <property type="term" value="P:amino acid transport"/>
    <property type="evidence" value="ECO:0007669"/>
    <property type="project" value="InterPro"/>
</dbReference>
<feature type="transmembrane region" description="Helical" evidence="6">
    <location>
        <begin position="256"/>
        <end position="276"/>
    </location>
</feature>
<keyword evidence="3 6" id="KW-0812">Transmembrane</keyword>
<evidence type="ECO:0000256" key="5">
    <source>
        <dbReference type="ARBA" id="ARBA00023136"/>
    </source>
</evidence>
<dbReference type="PANTHER" id="PTHR45649">
    <property type="entry name" value="AMINO-ACID PERMEASE BAT1"/>
    <property type="match status" value="1"/>
</dbReference>
<evidence type="ECO:0000256" key="6">
    <source>
        <dbReference type="SAM" id="Phobius"/>
    </source>
</evidence>
<accession>W6MLU5</accession>
<gene>
    <name evidence="7" type="ORF">KUCA_T00003090001</name>
</gene>
<dbReference type="InterPro" id="IPR002293">
    <property type="entry name" value="AA/rel_permease1"/>
</dbReference>
<feature type="transmembrane region" description="Helical" evidence="6">
    <location>
        <begin position="297"/>
        <end position="321"/>
    </location>
</feature>
<dbReference type="HOGENOM" id="CLU_004495_0_3_1"/>
<dbReference type="Proteomes" id="UP000019384">
    <property type="component" value="Unassembled WGS sequence"/>
</dbReference>
<feature type="transmembrane region" description="Helical" evidence="6">
    <location>
        <begin position="56"/>
        <end position="77"/>
    </location>
</feature>
<dbReference type="GO" id="GO:0022857">
    <property type="term" value="F:transmembrane transporter activity"/>
    <property type="evidence" value="ECO:0007669"/>
    <property type="project" value="InterPro"/>
</dbReference>
<comment type="subcellular location">
    <subcellularLocation>
        <location evidence="1">Membrane</location>
        <topology evidence="1">Multi-pass membrane protein</topology>
    </subcellularLocation>
</comment>
<keyword evidence="2" id="KW-0813">Transport</keyword>
<evidence type="ECO:0008006" key="9">
    <source>
        <dbReference type="Google" id="ProtNLM"/>
    </source>
</evidence>
<dbReference type="OrthoDB" id="4476201at2759"/>
<evidence type="ECO:0000256" key="2">
    <source>
        <dbReference type="ARBA" id="ARBA00022448"/>
    </source>
</evidence>
<dbReference type="PROSITE" id="PS00218">
    <property type="entry name" value="AMINO_ACID_PERMEASE_1"/>
    <property type="match status" value="1"/>
</dbReference>
<evidence type="ECO:0000313" key="7">
    <source>
        <dbReference type="EMBL" id="CDK27113.1"/>
    </source>
</evidence>
<feature type="transmembrane region" description="Helical" evidence="6">
    <location>
        <begin position="420"/>
        <end position="441"/>
    </location>
</feature>
<dbReference type="EMBL" id="HG793127">
    <property type="protein sequence ID" value="CDK27113.1"/>
    <property type="molecule type" value="Genomic_DNA"/>
</dbReference>
<feature type="transmembrane region" description="Helical" evidence="6">
    <location>
        <begin position="210"/>
        <end position="229"/>
    </location>
</feature>
<keyword evidence="8" id="KW-1185">Reference proteome</keyword>
<keyword evidence="5 6" id="KW-0472">Membrane</keyword>
<dbReference type="GO" id="GO:0016020">
    <property type="term" value="C:membrane"/>
    <property type="evidence" value="ECO:0007669"/>
    <property type="project" value="UniProtKB-SubCell"/>
</dbReference>
<feature type="transmembrane region" description="Helical" evidence="6">
    <location>
        <begin position="89"/>
        <end position="122"/>
    </location>
</feature>
<proteinExistence type="predicted"/>
<evidence type="ECO:0000256" key="4">
    <source>
        <dbReference type="ARBA" id="ARBA00022989"/>
    </source>
</evidence>
<dbReference type="PANTHER" id="PTHR45649:SF6">
    <property type="entry name" value="GABA-SPECIFIC PERMEASE"/>
    <property type="match status" value="1"/>
</dbReference>
<sequence>MLTSVKSVGASALRVDTIRSHQSDIREIDARHVTNDVDLLAEIGYKQELKRKFSTLQVFGVAYSIMGLLPSIASTTATGLTAGPAGFVWSWFVSGIFIVGIGIGMAELGSAIPTSGGLYYWTFHYAPEKIRVPLSYMIGLSNTLALCGGLCSVNYGFALEVLAAAYMNSDGTFVSTTGKTYGVFAACVVSHILVTCLTSNMISKMQTTSIICNSGIIVLFFIAVPIGTAKAKGFNDGEFIFGTVQNYSDWPTGWQFMLSMMTAIWTIGAFDSCVHMSEEAHNASKSIPVGIIGSTMVCWIVGFFICICMAACMSSDVASVIDSPTGFAMAQIVEDSLGKKWGVAMMVLIACCQWLMGSSLLTALSRQIWAFARDDGLPFSRYIKVVDKKLRVPLRAVAFGGALALTIGCLTLAGSTAANALFSLGVAGNYIAWGTPIFLRLTSGKDKFKPGPFYLGDTLSPIVNWIVCCWMIFVLFLCMFPGSKTVDKETMNYTVVINCGVWVLAMVYFYTYKFKYFHGPRSNLNDDAAEDIRYVEGYVDPKSSGEKASTPDVEKA</sequence>
<evidence type="ECO:0000256" key="1">
    <source>
        <dbReference type="ARBA" id="ARBA00004141"/>
    </source>
</evidence>
<dbReference type="RefSeq" id="XP_022459109.1">
    <property type="nucleotide sequence ID" value="XM_022603400.1"/>
</dbReference>
<feature type="transmembrane region" description="Helical" evidence="6">
    <location>
        <begin position="341"/>
        <end position="364"/>
    </location>
</feature>
<feature type="transmembrane region" description="Helical" evidence="6">
    <location>
        <begin position="134"/>
        <end position="158"/>
    </location>
</feature>
<name>W6MLU5_9ASCO</name>
<dbReference type="PIRSF" id="PIRSF006060">
    <property type="entry name" value="AA_transporter"/>
    <property type="match status" value="1"/>
</dbReference>
<keyword evidence="4 6" id="KW-1133">Transmembrane helix</keyword>
<reference evidence="7" key="1">
    <citation type="submission" date="2013-12" db="EMBL/GenBank/DDBJ databases">
        <authorList>
            <person name="Genoscope - CEA"/>
        </authorList>
    </citation>
    <scope>NUCLEOTIDE SEQUENCE</scope>
    <source>
        <strain evidence="7">CBS 1993</strain>
    </source>
</reference>
<dbReference type="InterPro" id="IPR004840">
    <property type="entry name" value="Amino_acid_permease_CS"/>
</dbReference>
<evidence type="ECO:0000313" key="8">
    <source>
        <dbReference type="Proteomes" id="UP000019384"/>
    </source>
</evidence>
<organism evidence="7 8">
    <name type="scientific">Kuraishia capsulata CBS 1993</name>
    <dbReference type="NCBI Taxonomy" id="1382522"/>
    <lineage>
        <taxon>Eukaryota</taxon>
        <taxon>Fungi</taxon>
        <taxon>Dikarya</taxon>
        <taxon>Ascomycota</taxon>
        <taxon>Saccharomycotina</taxon>
        <taxon>Pichiomycetes</taxon>
        <taxon>Pichiales</taxon>
        <taxon>Pichiaceae</taxon>
        <taxon>Kuraishia</taxon>
    </lineage>
</organism>
<feature type="transmembrane region" description="Helical" evidence="6">
    <location>
        <begin position="392"/>
        <end position="414"/>
    </location>
</feature>
<evidence type="ECO:0000256" key="3">
    <source>
        <dbReference type="ARBA" id="ARBA00022692"/>
    </source>
</evidence>
<feature type="transmembrane region" description="Helical" evidence="6">
    <location>
        <begin position="462"/>
        <end position="483"/>
    </location>
</feature>
<feature type="transmembrane region" description="Helical" evidence="6">
    <location>
        <begin position="178"/>
        <end position="198"/>
    </location>
</feature>
<dbReference type="GeneID" id="34520497"/>
<dbReference type="Pfam" id="PF13520">
    <property type="entry name" value="AA_permease_2"/>
    <property type="match status" value="1"/>
</dbReference>
<dbReference type="Gene3D" id="1.20.1740.10">
    <property type="entry name" value="Amino acid/polyamine transporter I"/>
    <property type="match status" value="1"/>
</dbReference>
<feature type="transmembrane region" description="Helical" evidence="6">
    <location>
        <begin position="495"/>
        <end position="512"/>
    </location>
</feature>
<reference evidence="7" key="2">
    <citation type="submission" date="2014-02" db="EMBL/GenBank/DDBJ databases">
        <title>Complete DNA sequence of /Kuraishia capsulata/ illustrates novel genomic features among budding yeasts (/Saccharomycotina/).</title>
        <authorList>
            <person name="Morales L."/>
            <person name="Noel B."/>
            <person name="Porcel B."/>
            <person name="Marcet-Houben M."/>
            <person name="Hullo M-F."/>
            <person name="Sacerdot C."/>
            <person name="Tekaia F."/>
            <person name="Leh-Louis V."/>
            <person name="Despons L."/>
            <person name="Khanna V."/>
            <person name="Aury J-M."/>
            <person name="Barbe V."/>
            <person name="Couloux A."/>
            <person name="Labadie K."/>
            <person name="Pelletier E."/>
            <person name="Souciet J-L."/>
            <person name="Boekhout T."/>
            <person name="Gabaldon T."/>
            <person name="Wincker P."/>
            <person name="Dujon B."/>
        </authorList>
    </citation>
    <scope>NUCLEOTIDE SEQUENCE</scope>
    <source>
        <strain evidence="7">CBS 1993</strain>
    </source>
</reference>